<accession>A0A2T4JY18</accession>
<dbReference type="NCBIfam" id="TIGR00370">
    <property type="entry name" value="5-oxoprolinase subunit PxpB"/>
    <property type="match status" value="1"/>
</dbReference>
<dbReference type="SMART" id="SM00796">
    <property type="entry name" value="AHS1"/>
    <property type="match status" value="1"/>
</dbReference>
<dbReference type="OrthoDB" id="9778567at2"/>
<dbReference type="AlphaFoldDB" id="A0A2T4JY18"/>
<keyword evidence="2 5" id="KW-0378">Hydrolase</keyword>
<dbReference type="Proteomes" id="UP000241010">
    <property type="component" value="Unassembled WGS sequence"/>
</dbReference>
<dbReference type="InterPro" id="IPR010016">
    <property type="entry name" value="PxpB"/>
</dbReference>
<dbReference type="InterPro" id="IPR029000">
    <property type="entry name" value="Cyclophilin-like_dom_sf"/>
</dbReference>
<feature type="domain" description="Carboxyltransferase" evidence="4">
    <location>
        <begin position="3"/>
        <end position="207"/>
    </location>
</feature>
<dbReference type="PANTHER" id="PTHR34698:SF2">
    <property type="entry name" value="5-OXOPROLINASE SUBUNIT B"/>
    <property type="match status" value="1"/>
</dbReference>
<dbReference type="RefSeq" id="WP_107662913.1">
    <property type="nucleotide sequence ID" value="NZ_PZKG01000015.1"/>
</dbReference>
<keyword evidence="1" id="KW-0547">Nucleotide-binding</keyword>
<dbReference type="Gene3D" id="2.40.100.10">
    <property type="entry name" value="Cyclophilin-like"/>
    <property type="match status" value="1"/>
</dbReference>
<comment type="caution">
    <text evidence="5">The sequence shown here is derived from an EMBL/GenBank/DDBJ whole genome shotgun (WGS) entry which is preliminary data.</text>
</comment>
<dbReference type="PANTHER" id="PTHR34698">
    <property type="entry name" value="5-OXOPROLINASE SUBUNIT B"/>
    <property type="match status" value="1"/>
</dbReference>
<organism evidence="5 6">
    <name type="scientific">Cereibacter changlensis JA139</name>
    <dbReference type="NCBI Taxonomy" id="1188249"/>
    <lineage>
        <taxon>Bacteria</taxon>
        <taxon>Pseudomonadati</taxon>
        <taxon>Pseudomonadota</taxon>
        <taxon>Alphaproteobacteria</taxon>
        <taxon>Rhodobacterales</taxon>
        <taxon>Paracoccaceae</taxon>
        <taxon>Cereibacter</taxon>
    </lineage>
</organism>
<dbReference type="GO" id="GO:0005524">
    <property type="term" value="F:ATP binding"/>
    <property type="evidence" value="ECO:0007669"/>
    <property type="project" value="UniProtKB-KW"/>
</dbReference>
<dbReference type="InterPro" id="IPR003833">
    <property type="entry name" value="CT_C_D"/>
</dbReference>
<protein>
    <submittedName>
        <fullName evidence="5">Allophanate hydrolase</fullName>
    </submittedName>
</protein>
<gene>
    <name evidence="5" type="ORF">C5F48_05440</name>
</gene>
<dbReference type="SUPFAM" id="SSF160467">
    <property type="entry name" value="PH0987 N-terminal domain-like"/>
    <property type="match status" value="1"/>
</dbReference>
<dbReference type="Gene3D" id="3.30.1360.40">
    <property type="match status" value="1"/>
</dbReference>
<evidence type="ECO:0000259" key="4">
    <source>
        <dbReference type="SMART" id="SM00796"/>
    </source>
</evidence>
<keyword evidence="3" id="KW-0067">ATP-binding</keyword>
<evidence type="ECO:0000256" key="3">
    <source>
        <dbReference type="ARBA" id="ARBA00022840"/>
    </source>
</evidence>
<keyword evidence="6" id="KW-1185">Reference proteome</keyword>
<dbReference type="EMBL" id="PZKG01000015">
    <property type="protein sequence ID" value="PTE22810.1"/>
    <property type="molecule type" value="Genomic_DNA"/>
</dbReference>
<evidence type="ECO:0000313" key="6">
    <source>
        <dbReference type="Proteomes" id="UP000241010"/>
    </source>
</evidence>
<dbReference type="SUPFAM" id="SSF50891">
    <property type="entry name" value="Cyclophilin-like"/>
    <property type="match status" value="1"/>
</dbReference>
<dbReference type="Pfam" id="PF02682">
    <property type="entry name" value="CT_C_D"/>
    <property type="match status" value="1"/>
</dbReference>
<reference evidence="5 6" key="1">
    <citation type="submission" date="2018-03" db="EMBL/GenBank/DDBJ databases">
        <title>Cereibacter changlensis.</title>
        <authorList>
            <person name="Meyer T.E."/>
            <person name="Miller S."/>
            <person name="Lodha T."/>
            <person name="Gandham S."/>
            <person name="Chintalapati S."/>
            <person name="Chintalapati V.R."/>
        </authorList>
    </citation>
    <scope>NUCLEOTIDE SEQUENCE [LARGE SCALE GENOMIC DNA]</scope>
    <source>
        <strain evidence="5 6">JA139</strain>
    </source>
</reference>
<name>A0A2T4JY18_9RHOB</name>
<sequence>MTPRLLLCGDSALTIQIGETIDAECNARIIALAAEVEAAVRAGALEGVQDIVPTYRSLLVCYDPERIRGAELGSRLLVLAGQPRETAQARRLWRVPCLYGGEVGQDLEEMARMKGLTPEELIALHSGADYRVYMIGFAPGFAYLGGQPEILHTPRLPKPRQNIPRGAIGIGGQQGNINSVAGPSGWRFLGWTPVRSFDASRPEPFLFRAGDHVRFHPIDAEEARVLEARSAAGKMIVTPEEIGL</sequence>
<evidence type="ECO:0000256" key="2">
    <source>
        <dbReference type="ARBA" id="ARBA00022801"/>
    </source>
</evidence>
<proteinExistence type="predicted"/>
<evidence type="ECO:0000256" key="1">
    <source>
        <dbReference type="ARBA" id="ARBA00022741"/>
    </source>
</evidence>
<dbReference type="GO" id="GO:0016787">
    <property type="term" value="F:hydrolase activity"/>
    <property type="evidence" value="ECO:0007669"/>
    <property type="project" value="UniProtKB-KW"/>
</dbReference>
<evidence type="ECO:0000313" key="5">
    <source>
        <dbReference type="EMBL" id="PTE22810.1"/>
    </source>
</evidence>